<dbReference type="CDD" id="cd06445">
    <property type="entry name" value="ATase"/>
    <property type="match status" value="1"/>
</dbReference>
<organism evidence="3 4">
    <name type="scientific">Candidatus Cerribacteria bacterium 'Amazon FNV 2010 28 9'</name>
    <dbReference type="NCBI Taxonomy" id="2081795"/>
    <lineage>
        <taxon>Bacteria</taxon>
        <taxon>Candidatus Cerribacteria</taxon>
    </lineage>
</organism>
<reference evidence="3 4" key="1">
    <citation type="submission" date="2018-02" db="EMBL/GenBank/DDBJ databases">
        <title>Genomic Reconstructions from Amazon Rainforest and Pasture Soil Reveal Novel Insights into the Physiology of Candidate Phyla in Tropical Sites.</title>
        <authorList>
            <person name="Kroeger M.E."/>
            <person name="Delmont T."/>
            <person name="Eren A.M."/>
            <person name="Guo J."/>
            <person name="Meyer K.M."/>
            <person name="Khan K."/>
            <person name="Rodrigues J.L.M."/>
            <person name="Bohannan B.J.M."/>
            <person name="Tringe S."/>
            <person name="Borges C.D."/>
            <person name="Tiedje J."/>
            <person name="Tsai S.M."/>
            <person name="Nusslein K."/>
        </authorList>
    </citation>
    <scope>NUCLEOTIDE SEQUENCE [LARGE SCALE GENOMIC DNA]</scope>
    <source>
        <strain evidence="3">Amazon FNV 2010 28 9</strain>
    </source>
</reference>
<dbReference type="GO" id="GO:0032259">
    <property type="term" value="P:methylation"/>
    <property type="evidence" value="ECO:0007669"/>
    <property type="project" value="UniProtKB-KW"/>
</dbReference>
<dbReference type="InterPro" id="IPR014048">
    <property type="entry name" value="MethylDNA_cys_MeTrfase_DNA-bd"/>
</dbReference>
<name>A0A317JRL6_9BACT</name>
<dbReference type="Proteomes" id="UP000246104">
    <property type="component" value="Unassembled WGS sequence"/>
</dbReference>
<keyword evidence="3" id="KW-0489">Methyltransferase</keyword>
<dbReference type="PANTHER" id="PTHR10815:SF13">
    <property type="entry name" value="METHYLATED-DNA--PROTEIN-CYSTEINE METHYLTRANSFERASE"/>
    <property type="match status" value="1"/>
</dbReference>
<accession>A0A317JRL6</accession>
<evidence type="ECO:0000259" key="2">
    <source>
        <dbReference type="Pfam" id="PF01035"/>
    </source>
</evidence>
<dbReference type="InterPro" id="IPR036217">
    <property type="entry name" value="MethylDNA_cys_MeTrfase_DNAb"/>
</dbReference>
<dbReference type="NCBIfam" id="TIGR00589">
    <property type="entry name" value="ogt"/>
    <property type="match status" value="1"/>
</dbReference>
<sequence length="100" mass="10879">MTFREQAWECIREIPKGKVATYGQIARRIGNPDAARAVGLAMKMNPDAPRTPCHRVVASDGSLHGYSAGDGIPTKKKMLQAEGVVFVGDKVNLSISQWKP</sequence>
<comment type="caution">
    <text evidence="3">The sequence shown here is derived from an EMBL/GenBank/DDBJ whole genome shotgun (WGS) entry which is preliminary data.</text>
</comment>
<dbReference type="Gene3D" id="1.10.10.10">
    <property type="entry name" value="Winged helix-like DNA-binding domain superfamily/Winged helix DNA-binding domain"/>
    <property type="match status" value="1"/>
</dbReference>
<feature type="domain" description="Methylated-DNA-[protein]-cysteine S-methyltransferase DNA binding" evidence="2">
    <location>
        <begin position="3"/>
        <end position="84"/>
    </location>
</feature>
<keyword evidence="1" id="KW-0227">DNA damage</keyword>
<dbReference type="AlphaFoldDB" id="A0A317JRL6"/>
<keyword evidence="3" id="KW-0808">Transferase</keyword>
<evidence type="ECO:0000313" key="3">
    <source>
        <dbReference type="EMBL" id="PWU23522.1"/>
    </source>
</evidence>
<dbReference type="Pfam" id="PF01035">
    <property type="entry name" value="DNA_binding_1"/>
    <property type="match status" value="1"/>
</dbReference>
<dbReference type="GO" id="GO:0006281">
    <property type="term" value="P:DNA repair"/>
    <property type="evidence" value="ECO:0007669"/>
    <property type="project" value="InterPro"/>
</dbReference>
<gene>
    <name evidence="3" type="ORF">C5B42_02625</name>
</gene>
<proteinExistence type="predicted"/>
<dbReference type="InterPro" id="IPR036388">
    <property type="entry name" value="WH-like_DNA-bd_sf"/>
</dbReference>
<protein>
    <submittedName>
        <fullName evidence="3">6-O-methylguanine DNA methyltransferase</fullName>
    </submittedName>
</protein>
<dbReference type="EMBL" id="PSRQ01000031">
    <property type="protein sequence ID" value="PWU23522.1"/>
    <property type="molecule type" value="Genomic_DNA"/>
</dbReference>
<dbReference type="SUPFAM" id="SSF46767">
    <property type="entry name" value="Methylated DNA-protein cysteine methyltransferase, C-terminal domain"/>
    <property type="match status" value="1"/>
</dbReference>
<evidence type="ECO:0000313" key="4">
    <source>
        <dbReference type="Proteomes" id="UP000246104"/>
    </source>
</evidence>
<dbReference type="PANTHER" id="PTHR10815">
    <property type="entry name" value="METHYLATED-DNA--PROTEIN-CYSTEINE METHYLTRANSFERASE"/>
    <property type="match status" value="1"/>
</dbReference>
<dbReference type="GO" id="GO:0008168">
    <property type="term" value="F:methyltransferase activity"/>
    <property type="evidence" value="ECO:0007669"/>
    <property type="project" value="UniProtKB-KW"/>
</dbReference>
<evidence type="ECO:0000256" key="1">
    <source>
        <dbReference type="ARBA" id="ARBA00022763"/>
    </source>
</evidence>